<dbReference type="PANTHER" id="PTHR38690:SF1">
    <property type="entry name" value="PROTEASE"/>
    <property type="match status" value="1"/>
</dbReference>
<feature type="non-terminal residue" evidence="3">
    <location>
        <position position="165"/>
    </location>
</feature>
<sequence>MTHPPVSRLDRLLHGLLWALAIVLIPLALVVGVGRELLPLVSGQKPAIERLLTERTGLQIRLGSVRGEWQGLTPQLKAEQVAIHDAGRPDRPLLVVPSVVTRPDWWATLRDLSPRLETTIHGLKLTLAPRAGGGIEVVELSGLRKSDPESAQQALRWLLAQPGMN</sequence>
<proteinExistence type="predicted"/>
<dbReference type="PANTHER" id="PTHR38690">
    <property type="entry name" value="PROTEASE-RELATED"/>
    <property type="match status" value="1"/>
</dbReference>
<feature type="domain" description="YhdP central" evidence="2">
    <location>
        <begin position="9"/>
        <end position="162"/>
    </location>
</feature>
<evidence type="ECO:0000313" key="3">
    <source>
        <dbReference type="EMBL" id="PQA35031.1"/>
    </source>
</evidence>
<dbReference type="EMBL" id="PTQZ01000222">
    <property type="protein sequence ID" value="PQA35031.1"/>
    <property type="molecule type" value="Genomic_DNA"/>
</dbReference>
<name>A0A2P6AR88_9GAMM</name>
<keyword evidence="4" id="KW-1185">Reference proteome</keyword>
<dbReference type="Pfam" id="PF13116">
    <property type="entry name" value="YhdP"/>
    <property type="match status" value="1"/>
</dbReference>
<evidence type="ECO:0000256" key="1">
    <source>
        <dbReference type="SAM" id="Phobius"/>
    </source>
</evidence>
<dbReference type="InterPro" id="IPR025263">
    <property type="entry name" value="YhdP_central"/>
</dbReference>
<evidence type="ECO:0000313" key="4">
    <source>
        <dbReference type="Proteomes" id="UP000243900"/>
    </source>
</evidence>
<organism evidence="3 4">
    <name type="scientific">Amnimonas aquatica</name>
    <dbReference type="NCBI Taxonomy" id="2094561"/>
    <lineage>
        <taxon>Bacteria</taxon>
        <taxon>Pseudomonadati</taxon>
        <taxon>Pseudomonadota</taxon>
        <taxon>Gammaproteobacteria</taxon>
        <taxon>Moraxellales</taxon>
        <taxon>Moraxellaceae</taxon>
        <taxon>Amnimonas</taxon>
    </lineage>
</organism>
<gene>
    <name evidence="3" type="ORF">C5O18_08200</name>
</gene>
<dbReference type="InterPro" id="IPR011836">
    <property type="entry name" value="YhdP"/>
</dbReference>
<evidence type="ECO:0000259" key="2">
    <source>
        <dbReference type="Pfam" id="PF13116"/>
    </source>
</evidence>
<dbReference type="Proteomes" id="UP000243900">
    <property type="component" value="Unassembled WGS sequence"/>
</dbReference>
<keyword evidence="1" id="KW-1133">Transmembrane helix</keyword>
<reference evidence="4" key="1">
    <citation type="submission" date="2018-02" db="EMBL/GenBank/DDBJ databases">
        <title>Genome sequencing of Solimonas sp. HR-BB.</title>
        <authorList>
            <person name="Lee Y."/>
            <person name="Jeon C.O."/>
        </authorList>
    </citation>
    <scope>NUCLEOTIDE SEQUENCE [LARGE SCALE GENOMIC DNA]</scope>
    <source>
        <strain evidence="4">HR-E</strain>
    </source>
</reference>
<dbReference type="AlphaFoldDB" id="A0A2P6AR88"/>
<comment type="caution">
    <text evidence="3">The sequence shown here is derived from an EMBL/GenBank/DDBJ whole genome shotgun (WGS) entry which is preliminary data.</text>
</comment>
<accession>A0A2P6AR88</accession>
<protein>
    <recommendedName>
        <fullName evidence="2">YhdP central domain-containing protein</fullName>
    </recommendedName>
</protein>
<keyword evidence="1" id="KW-0812">Transmembrane</keyword>
<dbReference type="RefSeq" id="WP_241146788.1">
    <property type="nucleotide sequence ID" value="NZ_PTQZ01000222.1"/>
</dbReference>
<feature type="transmembrane region" description="Helical" evidence="1">
    <location>
        <begin position="12"/>
        <end position="33"/>
    </location>
</feature>
<keyword evidence="1" id="KW-0472">Membrane</keyword>